<name>A0ABP6P6X1_9ACTN</name>
<comment type="caution">
    <text evidence="2">The sequence shown here is derived from an EMBL/GenBank/DDBJ whole genome shotgun (WGS) entry which is preliminary data.</text>
</comment>
<evidence type="ECO:0000313" key="2">
    <source>
        <dbReference type="EMBL" id="GAA3169442.1"/>
    </source>
</evidence>
<keyword evidence="3" id="KW-1185">Reference proteome</keyword>
<reference evidence="3" key="1">
    <citation type="journal article" date="2019" name="Int. J. Syst. Evol. Microbiol.">
        <title>The Global Catalogue of Microorganisms (GCM) 10K type strain sequencing project: providing services to taxonomists for standard genome sequencing and annotation.</title>
        <authorList>
            <consortium name="The Broad Institute Genomics Platform"/>
            <consortium name="The Broad Institute Genome Sequencing Center for Infectious Disease"/>
            <person name="Wu L."/>
            <person name="Ma J."/>
        </authorList>
    </citation>
    <scope>NUCLEOTIDE SEQUENCE [LARGE SCALE GENOMIC DNA]</scope>
    <source>
        <strain evidence="3">JCM 9095</strain>
    </source>
</reference>
<feature type="region of interest" description="Disordered" evidence="1">
    <location>
        <begin position="1"/>
        <end position="66"/>
    </location>
</feature>
<sequence>MTARPIGSADRGDPSGCGDPGGPRRRVTALLRAGGAHVAAEDTTSRVRKTPVNSHEPDVRNTPARE</sequence>
<evidence type="ECO:0000313" key="3">
    <source>
        <dbReference type="Proteomes" id="UP001501866"/>
    </source>
</evidence>
<evidence type="ECO:0000256" key="1">
    <source>
        <dbReference type="SAM" id="MobiDB-lite"/>
    </source>
</evidence>
<proteinExistence type="predicted"/>
<accession>A0ABP6P6X1</accession>
<feature type="compositionally biased region" description="Basic and acidic residues" evidence="1">
    <location>
        <begin position="55"/>
        <end position="66"/>
    </location>
</feature>
<gene>
    <name evidence="2" type="ORF">GCM10010451_17470</name>
</gene>
<protein>
    <submittedName>
        <fullName evidence="2">Uncharacterized protein</fullName>
    </submittedName>
</protein>
<dbReference type="EMBL" id="BAAAUH010000008">
    <property type="protein sequence ID" value="GAA3169442.1"/>
    <property type="molecule type" value="Genomic_DNA"/>
</dbReference>
<dbReference type="Proteomes" id="UP001501866">
    <property type="component" value="Unassembled WGS sequence"/>
</dbReference>
<organism evidence="2 3">
    <name type="scientific">Streptomyces virens</name>
    <dbReference type="NCBI Taxonomy" id="285572"/>
    <lineage>
        <taxon>Bacteria</taxon>
        <taxon>Bacillati</taxon>
        <taxon>Actinomycetota</taxon>
        <taxon>Actinomycetes</taxon>
        <taxon>Kitasatosporales</taxon>
        <taxon>Streptomycetaceae</taxon>
        <taxon>Streptomyces</taxon>
    </lineage>
</organism>